<protein>
    <submittedName>
        <fullName evidence="2">3'-5' exonuclease domain-containing protein</fullName>
    </submittedName>
</protein>
<reference evidence="2" key="1">
    <citation type="submission" date="2016-11" db="UniProtKB">
        <authorList>
            <consortium name="WormBaseParasite"/>
        </authorList>
    </citation>
    <scope>IDENTIFICATION</scope>
</reference>
<evidence type="ECO:0000313" key="1">
    <source>
        <dbReference type="Proteomes" id="UP000095287"/>
    </source>
</evidence>
<keyword evidence="1" id="KW-1185">Reference proteome</keyword>
<dbReference type="Proteomes" id="UP000095287">
    <property type="component" value="Unplaced"/>
</dbReference>
<dbReference type="WBParaSite" id="L893_g23880.t1">
    <property type="protein sequence ID" value="L893_g23880.t1"/>
    <property type="gene ID" value="L893_g23880"/>
</dbReference>
<dbReference type="AlphaFoldDB" id="A0A1I7Z8C9"/>
<sequence length="354" mass="40432">MNGVPVAFWNHFCDISLDTVLSKAVEHSGIFGNLAQIAYRRRAHYVTAIKDGVERLEHLFYKCTDRYVYNPEEIEAVPKKFVRTVTIKLYGEEYVTVSQKLVQRFPYTVFNFELHTSSINEAWVEFARSLKKIGIVSIANKLDDDAVQLLQKLFSSRFANKLKVHEHACEGSIMKMVKFLLCQGQLKEFHITKGTYGPWSSDSISDLLQFWTENSKQLKGEGFCVVNGCKGAVQQLKDFVIRNKLSRSSSRLLRIPGVTSMARRLSGIRWALKRCSKEECDFIHKNYRTCISFIKPSCVYSYEEGEEGERRKLYISFECAKKEKPGQTKGRATAKGHKGLSSMQATSVLQVLFA</sequence>
<evidence type="ECO:0000313" key="2">
    <source>
        <dbReference type="WBParaSite" id="L893_g23880.t1"/>
    </source>
</evidence>
<accession>A0A1I7Z8C9</accession>
<organism evidence="1 2">
    <name type="scientific">Steinernema glaseri</name>
    <dbReference type="NCBI Taxonomy" id="37863"/>
    <lineage>
        <taxon>Eukaryota</taxon>
        <taxon>Metazoa</taxon>
        <taxon>Ecdysozoa</taxon>
        <taxon>Nematoda</taxon>
        <taxon>Chromadorea</taxon>
        <taxon>Rhabditida</taxon>
        <taxon>Tylenchina</taxon>
        <taxon>Panagrolaimomorpha</taxon>
        <taxon>Strongyloidoidea</taxon>
        <taxon>Steinernematidae</taxon>
        <taxon>Steinernema</taxon>
    </lineage>
</organism>
<name>A0A1I7Z8C9_9BILA</name>
<proteinExistence type="predicted"/>